<feature type="domain" description="Vps53 N-terminal" evidence="8">
    <location>
        <begin position="8"/>
        <end position="367"/>
    </location>
</feature>
<dbReference type="GO" id="GO:0000938">
    <property type="term" value="C:GARP complex"/>
    <property type="evidence" value="ECO:0007669"/>
    <property type="project" value="InterPro"/>
</dbReference>
<evidence type="ECO:0000259" key="9">
    <source>
        <dbReference type="Pfam" id="PF16854"/>
    </source>
</evidence>
<reference evidence="11" key="1">
    <citation type="submission" date="2015-10" db="EMBL/GenBank/DDBJ databases">
        <authorList>
            <person name="Devillers H."/>
        </authorList>
    </citation>
    <scope>NUCLEOTIDE SEQUENCE [LARGE SCALE GENOMIC DNA]</scope>
</reference>
<dbReference type="GO" id="GO:0010008">
    <property type="term" value="C:endosome membrane"/>
    <property type="evidence" value="ECO:0007669"/>
    <property type="project" value="UniProtKB-SubCell"/>
</dbReference>
<name>A0A0P1KTX4_9SACH</name>
<dbReference type="GO" id="GO:0042147">
    <property type="term" value="P:retrograde transport, endosome to Golgi"/>
    <property type="evidence" value="ECO:0007669"/>
    <property type="project" value="InterPro"/>
</dbReference>
<dbReference type="PANTHER" id="PTHR12820:SF0">
    <property type="entry name" value="VACUOLAR PROTEIN SORTING-ASSOCIATED PROTEIN 53 HOMOLOG"/>
    <property type="match status" value="1"/>
</dbReference>
<evidence type="ECO:0000256" key="1">
    <source>
        <dbReference type="ARBA" id="ARBA00004150"/>
    </source>
</evidence>
<organism evidence="10 11">
    <name type="scientific">Lachancea quebecensis</name>
    <dbReference type="NCBI Taxonomy" id="1654605"/>
    <lineage>
        <taxon>Eukaryota</taxon>
        <taxon>Fungi</taxon>
        <taxon>Dikarya</taxon>
        <taxon>Ascomycota</taxon>
        <taxon>Saccharomycotina</taxon>
        <taxon>Saccharomycetes</taxon>
        <taxon>Saccharomycetales</taxon>
        <taxon>Saccharomycetaceae</taxon>
        <taxon>Lachancea</taxon>
    </lineage>
</organism>
<evidence type="ECO:0000313" key="10">
    <source>
        <dbReference type="EMBL" id="CUS23658.1"/>
    </source>
</evidence>
<dbReference type="InterPro" id="IPR007234">
    <property type="entry name" value="Vps53_N"/>
</dbReference>
<keyword evidence="6" id="KW-0472">Membrane</keyword>
<protein>
    <submittedName>
        <fullName evidence="10">LAQU0S11e01332g1_1</fullName>
    </submittedName>
</protein>
<dbReference type="InterPro" id="IPR039766">
    <property type="entry name" value="Vps53"/>
</dbReference>
<gene>
    <name evidence="10" type="ORF">LAQU0_S11e01332g</name>
</gene>
<dbReference type="Proteomes" id="UP000236544">
    <property type="component" value="Unassembled WGS sequence"/>
</dbReference>
<evidence type="ECO:0000256" key="5">
    <source>
        <dbReference type="ARBA" id="ARBA00023034"/>
    </source>
</evidence>
<dbReference type="GO" id="GO:0005829">
    <property type="term" value="C:cytosol"/>
    <property type="evidence" value="ECO:0007669"/>
    <property type="project" value="GOC"/>
</dbReference>
<dbReference type="InterPro" id="IPR038260">
    <property type="entry name" value="Vps53_C_sf"/>
</dbReference>
<dbReference type="Gene3D" id="1.10.357.110">
    <property type="entry name" value="Vacuolar protein sorting-associated protein 53, C-terminus"/>
    <property type="match status" value="1"/>
</dbReference>
<evidence type="ECO:0000256" key="4">
    <source>
        <dbReference type="ARBA" id="ARBA00022753"/>
    </source>
</evidence>
<dbReference type="EMBL" id="LN890568">
    <property type="protein sequence ID" value="CUS23658.1"/>
    <property type="molecule type" value="Genomic_DNA"/>
</dbReference>
<accession>A0A0P1KTX4</accession>
<evidence type="ECO:0000259" key="8">
    <source>
        <dbReference type="Pfam" id="PF04100"/>
    </source>
</evidence>
<feature type="compositionally biased region" description="Low complexity" evidence="7">
    <location>
        <begin position="767"/>
        <end position="778"/>
    </location>
</feature>
<dbReference type="Pfam" id="PF16854">
    <property type="entry name" value="VPS53_C"/>
    <property type="match status" value="1"/>
</dbReference>
<dbReference type="InterPro" id="IPR031745">
    <property type="entry name" value="Vps53_C"/>
</dbReference>
<comment type="similarity">
    <text evidence="3">Belongs to the VPS53 family.</text>
</comment>
<dbReference type="PANTHER" id="PTHR12820">
    <property type="entry name" value="VACUOLAR SORTING PROTEIN 53"/>
    <property type="match status" value="1"/>
</dbReference>
<evidence type="ECO:0000313" key="11">
    <source>
        <dbReference type="Proteomes" id="UP000236544"/>
    </source>
</evidence>
<dbReference type="Pfam" id="PF04100">
    <property type="entry name" value="Vps53_N"/>
    <property type="match status" value="1"/>
</dbReference>
<evidence type="ECO:0000256" key="7">
    <source>
        <dbReference type="SAM" id="MobiDB-lite"/>
    </source>
</evidence>
<dbReference type="AlphaFoldDB" id="A0A0P1KTX4"/>
<evidence type="ECO:0000256" key="6">
    <source>
        <dbReference type="ARBA" id="ARBA00023136"/>
    </source>
</evidence>
<keyword evidence="5" id="KW-0333">Golgi apparatus</keyword>
<feature type="domain" description="Vps53 C-terminal" evidence="9">
    <location>
        <begin position="610"/>
        <end position="698"/>
    </location>
</feature>
<feature type="region of interest" description="Disordered" evidence="7">
    <location>
        <begin position="762"/>
        <end position="789"/>
    </location>
</feature>
<evidence type="ECO:0000256" key="3">
    <source>
        <dbReference type="ARBA" id="ARBA00008628"/>
    </source>
</evidence>
<keyword evidence="11" id="KW-1185">Reference proteome</keyword>
<evidence type="ECO:0000256" key="2">
    <source>
        <dbReference type="ARBA" id="ARBA00004481"/>
    </source>
</evidence>
<keyword evidence="4" id="KW-0967">Endosome</keyword>
<sequence>MAIDLPTYDAASALNTILSSEDSLHSIDDLILATRAAKLQIEDEITAESTAAESEPEDIKNHESFSDLLEEIGELATLSKDTERTISQLTKDISYLDNAKRNLTQSTNLFQNLKLLSDSYFQCQYSLTLKDFKGMRAPYAVMCGLVGSFLQYKSVDEIGKLVARISRLQVETHTQIKRAFEGLLDQKSSQEDTLDETVLREGACELLESSPGAKSELVDWCVRKLLYDIREIFQLDDEAGSLENLPRRYAYFKKVLNNFNAEFSKSFPKSWNLPLELTKGFYDTTTSDLKILLQRELRDRPSIDLFMSSLQTTLEFEKYIDVKFSNRLHNEKGTEKISRCFEPYLTLWISHQEALMNSKILGYMAEDKLSQSSESLVLPSSADLFRTYRFLLTQTLELVDAGNGRDTILFELAKFFNTWLKTYYGKVLQPLLLPPGSKIENKEEATIYTLLVLNTADYCSTTTRQLVEKLSEYLTTENDISQLFDKVLSQYGALISSAMEIVLNSIVAPDLNFVWREFNNTDWKSVEVEDYSRYMVTMKDILRDDQSTIRKIVARFNREVYSWNFMDKIIELLFSGFLNCILRLLEPTPPFATLNKPRKLQLAQVINVGEQLQLDAEYMRQALNFWTDDMASLINGSNASYKRLKKHIDQKCDNLVKFLKLLVVPIEPPETYQENYSAITGNNKNVLSWCFVLTLKGLPWELAEWKKLYAAFQNASGDFGASPLPVFEGCQRSLLQFEQNMSSATDPIWRKFIHHELGMETPNSVHSSSASSASPSSPTQRLNAGKFNGNIKNLMSNTGFFGRGN</sequence>
<comment type="subcellular location">
    <subcellularLocation>
        <location evidence="2">Endosome membrane</location>
        <topology evidence="2">Peripheral membrane protein</topology>
    </subcellularLocation>
    <subcellularLocation>
        <location evidence="1">Golgi apparatus</location>
        <location evidence="1">trans-Golgi network membrane</location>
        <topology evidence="1">Peripheral membrane protein</topology>
    </subcellularLocation>
</comment>
<dbReference type="OrthoDB" id="10261632at2759"/>
<proteinExistence type="inferred from homology"/>